<gene>
    <name evidence="5" type="ORF">A9Q84_08310</name>
</gene>
<comment type="catalytic activity">
    <reaction evidence="2">
        <text>2 GTP = 3',3'-c-di-GMP + 2 diphosphate</text>
        <dbReference type="Rhea" id="RHEA:24898"/>
        <dbReference type="ChEBI" id="CHEBI:33019"/>
        <dbReference type="ChEBI" id="CHEBI:37565"/>
        <dbReference type="ChEBI" id="CHEBI:58805"/>
        <dbReference type="EC" id="2.7.7.65"/>
    </reaction>
</comment>
<sequence>MNDDATVVLTDIKAALASAEKEAESKPAALLVVGGDLNGTIFDLDKPEISCGRNADNTIPLEFNGISRHHFKLVDNNNGTWSVEDTGSKNGTFLNNKKIEGSVVLNKADMIKLGSVALKYLPKGDPERLTYDKLNMEANTDGHTRCFNKTYFNNRNELEVKKSKVTGQPLSLILFDLDHFKNLNDNYGHDAGDFVLKDLADIIRNNGVRDNDIFARYGGEEFVILLPSTNLKQAFEIAERLRKLVEEHDFNYEGKILPVTASIGVADYRQGVNNGTDLFKRSDEAVYKAKECGRNQVQFYRAQ</sequence>
<dbReference type="Proteomes" id="UP000196531">
    <property type="component" value="Unassembled WGS sequence"/>
</dbReference>
<dbReference type="PROSITE" id="PS50006">
    <property type="entry name" value="FHA_DOMAIN"/>
    <property type="match status" value="1"/>
</dbReference>
<feature type="domain" description="GGDEF" evidence="4">
    <location>
        <begin position="168"/>
        <end position="302"/>
    </location>
</feature>
<dbReference type="PANTHER" id="PTHR45138">
    <property type="entry name" value="REGULATORY COMPONENTS OF SENSORY TRANSDUCTION SYSTEM"/>
    <property type="match status" value="1"/>
</dbReference>
<dbReference type="Pfam" id="PF00990">
    <property type="entry name" value="GGDEF"/>
    <property type="match status" value="1"/>
</dbReference>
<dbReference type="AlphaFoldDB" id="A0A1Y5FBJ8"/>
<name>A0A1Y5FBJ8_9BACT</name>
<dbReference type="GO" id="GO:1902201">
    <property type="term" value="P:negative regulation of bacterial-type flagellum-dependent cell motility"/>
    <property type="evidence" value="ECO:0007669"/>
    <property type="project" value="TreeGrafter"/>
</dbReference>
<dbReference type="PANTHER" id="PTHR45138:SF9">
    <property type="entry name" value="DIGUANYLATE CYCLASE DGCM-RELATED"/>
    <property type="match status" value="1"/>
</dbReference>
<evidence type="ECO:0000256" key="1">
    <source>
        <dbReference type="ARBA" id="ARBA00012528"/>
    </source>
</evidence>
<dbReference type="GO" id="GO:0005886">
    <property type="term" value="C:plasma membrane"/>
    <property type="evidence" value="ECO:0007669"/>
    <property type="project" value="TreeGrafter"/>
</dbReference>
<dbReference type="InterPro" id="IPR043128">
    <property type="entry name" value="Rev_trsase/Diguanyl_cyclase"/>
</dbReference>
<organism evidence="5 6">
    <name type="scientific">Halobacteriovorax marinus</name>
    <dbReference type="NCBI Taxonomy" id="97084"/>
    <lineage>
        <taxon>Bacteria</taxon>
        <taxon>Pseudomonadati</taxon>
        <taxon>Bdellovibrionota</taxon>
        <taxon>Bacteriovoracia</taxon>
        <taxon>Bacteriovoracales</taxon>
        <taxon>Halobacteriovoraceae</taxon>
        <taxon>Halobacteriovorax</taxon>
    </lineage>
</organism>
<evidence type="ECO:0000256" key="2">
    <source>
        <dbReference type="ARBA" id="ARBA00034247"/>
    </source>
</evidence>
<evidence type="ECO:0000313" key="6">
    <source>
        <dbReference type="Proteomes" id="UP000196531"/>
    </source>
</evidence>
<evidence type="ECO:0000313" key="5">
    <source>
        <dbReference type="EMBL" id="OUR96349.1"/>
    </source>
</evidence>
<comment type="caution">
    <text evidence="5">The sequence shown here is derived from an EMBL/GenBank/DDBJ whole genome shotgun (WGS) entry which is preliminary data.</text>
</comment>
<dbReference type="CDD" id="cd00060">
    <property type="entry name" value="FHA"/>
    <property type="match status" value="1"/>
</dbReference>
<proteinExistence type="predicted"/>
<dbReference type="NCBIfam" id="TIGR00254">
    <property type="entry name" value="GGDEF"/>
    <property type="match status" value="1"/>
</dbReference>
<dbReference type="InterPro" id="IPR029787">
    <property type="entry name" value="Nucleotide_cyclase"/>
</dbReference>
<dbReference type="EMBL" id="MAAO01000006">
    <property type="protein sequence ID" value="OUR96349.1"/>
    <property type="molecule type" value="Genomic_DNA"/>
</dbReference>
<protein>
    <recommendedName>
        <fullName evidence="1">diguanylate cyclase</fullName>
        <ecNumber evidence="1">2.7.7.65</ecNumber>
    </recommendedName>
</protein>
<dbReference type="Pfam" id="PF00498">
    <property type="entry name" value="FHA"/>
    <property type="match status" value="1"/>
</dbReference>
<dbReference type="InterPro" id="IPR000253">
    <property type="entry name" value="FHA_dom"/>
</dbReference>
<dbReference type="FunFam" id="3.30.70.270:FF:000001">
    <property type="entry name" value="Diguanylate cyclase domain protein"/>
    <property type="match status" value="1"/>
</dbReference>
<dbReference type="PROSITE" id="PS50887">
    <property type="entry name" value="GGDEF"/>
    <property type="match status" value="1"/>
</dbReference>
<accession>A0A1Y5FBJ8</accession>
<evidence type="ECO:0000259" key="3">
    <source>
        <dbReference type="PROSITE" id="PS50006"/>
    </source>
</evidence>
<dbReference type="InterPro" id="IPR000160">
    <property type="entry name" value="GGDEF_dom"/>
</dbReference>
<dbReference type="SMART" id="SM00240">
    <property type="entry name" value="FHA"/>
    <property type="match status" value="1"/>
</dbReference>
<dbReference type="CDD" id="cd01949">
    <property type="entry name" value="GGDEF"/>
    <property type="match status" value="1"/>
</dbReference>
<reference evidence="6" key="1">
    <citation type="journal article" date="2017" name="Proc. Natl. Acad. Sci. U.S.A.">
        <title>Simulation of Deepwater Horizon oil plume reveals substrate specialization within a complex community of hydrocarbon-degraders.</title>
        <authorList>
            <person name="Hu P."/>
            <person name="Dubinsky E.A."/>
            <person name="Probst A.J."/>
            <person name="Wang J."/>
            <person name="Sieber C.M.K."/>
            <person name="Tom L.M."/>
            <person name="Gardinali P."/>
            <person name="Banfield J.F."/>
            <person name="Atlas R.M."/>
            <person name="Andersen G.L."/>
        </authorList>
    </citation>
    <scope>NUCLEOTIDE SEQUENCE [LARGE SCALE GENOMIC DNA]</scope>
</reference>
<dbReference type="GO" id="GO:0043709">
    <property type="term" value="P:cell adhesion involved in single-species biofilm formation"/>
    <property type="evidence" value="ECO:0007669"/>
    <property type="project" value="TreeGrafter"/>
</dbReference>
<evidence type="ECO:0000259" key="4">
    <source>
        <dbReference type="PROSITE" id="PS50887"/>
    </source>
</evidence>
<dbReference type="SUPFAM" id="SSF49879">
    <property type="entry name" value="SMAD/FHA domain"/>
    <property type="match status" value="1"/>
</dbReference>
<dbReference type="SUPFAM" id="SSF55073">
    <property type="entry name" value="Nucleotide cyclase"/>
    <property type="match status" value="1"/>
</dbReference>
<dbReference type="GO" id="GO:0052621">
    <property type="term" value="F:diguanylate cyclase activity"/>
    <property type="evidence" value="ECO:0007669"/>
    <property type="project" value="UniProtKB-EC"/>
</dbReference>
<dbReference type="InterPro" id="IPR008984">
    <property type="entry name" value="SMAD_FHA_dom_sf"/>
</dbReference>
<dbReference type="SMART" id="SM00267">
    <property type="entry name" value="GGDEF"/>
    <property type="match status" value="1"/>
</dbReference>
<dbReference type="Gene3D" id="3.30.70.270">
    <property type="match status" value="1"/>
</dbReference>
<dbReference type="Gene3D" id="2.60.200.20">
    <property type="match status" value="1"/>
</dbReference>
<dbReference type="EC" id="2.7.7.65" evidence="1"/>
<dbReference type="InterPro" id="IPR050469">
    <property type="entry name" value="Diguanylate_Cyclase"/>
</dbReference>
<feature type="domain" description="FHA" evidence="3">
    <location>
        <begin position="49"/>
        <end position="99"/>
    </location>
</feature>